<name>A0A2H0B776_9BACT</name>
<feature type="transmembrane region" description="Helical" evidence="5">
    <location>
        <begin position="6"/>
        <end position="25"/>
    </location>
</feature>
<comment type="subcellular location">
    <subcellularLocation>
        <location evidence="1">Membrane</location>
        <topology evidence="1">Multi-pass membrane protein</topology>
    </subcellularLocation>
</comment>
<evidence type="ECO:0000256" key="1">
    <source>
        <dbReference type="ARBA" id="ARBA00004141"/>
    </source>
</evidence>
<accession>A0A2H0B776</accession>
<feature type="transmembrane region" description="Helical" evidence="5">
    <location>
        <begin position="58"/>
        <end position="79"/>
    </location>
</feature>
<dbReference type="GO" id="GO:0043953">
    <property type="term" value="P:protein transport by the Tat complex"/>
    <property type="evidence" value="ECO:0007669"/>
    <property type="project" value="TreeGrafter"/>
</dbReference>
<proteinExistence type="predicted"/>
<evidence type="ECO:0000256" key="2">
    <source>
        <dbReference type="ARBA" id="ARBA00022692"/>
    </source>
</evidence>
<dbReference type="Pfam" id="PF00902">
    <property type="entry name" value="TatC"/>
    <property type="match status" value="1"/>
</dbReference>
<dbReference type="GO" id="GO:0009977">
    <property type="term" value="F:proton motive force dependent protein transmembrane transporter activity"/>
    <property type="evidence" value="ECO:0007669"/>
    <property type="project" value="TreeGrafter"/>
</dbReference>
<feature type="transmembrane region" description="Helical" evidence="5">
    <location>
        <begin position="37"/>
        <end position="52"/>
    </location>
</feature>
<evidence type="ECO:0000256" key="3">
    <source>
        <dbReference type="ARBA" id="ARBA00022989"/>
    </source>
</evidence>
<dbReference type="InterPro" id="IPR002033">
    <property type="entry name" value="TatC"/>
</dbReference>
<keyword evidence="2 5" id="KW-0812">Transmembrane</keyword>
<dbReference type="PANTHER" id="PTHR30371:SF0">
    <property type="entry name" value="SEC-INDEPENDENT PROTEIN TRANSLOCASE PROTEIN TATC, CHLOROPLASTIC-RELATED"/>
    <property type="match status" value="1"/>
</dbReference>
<keyword evidence="3 5" id="KW-1133">Transmembrane helix</keyword>
<evidence type="ECO:0000256" key="5">
    <source>
        <dbReference type="SAM" id="Phobius"/>
    </source>
</evidence>
<evidence type="ECO:0000313" key="7">
    <source>
        <dbReference type="Proteomes" id="UP000229459"/>
    </source>
</evidence>
<reference evidence="6 7" key="1">
    <citation type="submission" date="2017-09" db="EMBL/GenBank/DDBJ databases">
        <title>Depth-based differentiation of microbial function through sediment-hosted aquifers and enrichment of novel symbionts in the deep terrestrial subsurface.</title>
        <authorList>
            <person name="Probst A.J."/>
            <person name="Ladd B."/>
            <person name="Jarett J.K."/>
            <person name="Geller-Mcgrath D.E."/>
            <person name="Sieber C.M."/>
            <person name="Emerson J.B."/>
            <person name="Anantharaman K."/>
            <person name="Thomas B.C."/>
            <person name="Malmstrom R."/>
            <person name="Stieglmeier M."/>
            <person name="Klingl A."/>
            <person name="Woyke T."/>
            <person name="Ryan C.M."/>
            <person name="Banfield J.F."/>
        </authorList>
    </citation>
    <scope>NUCLEOTIDE SEQUENCE [LARGE SCALE GENOMIC DNA]</scope>
    <source>
        <strain evidence="6">CG23_combo_of_CG06-09_8_20_14_all_34_8</strain>
    </source>
</reference>
<evidence type="ECO:0008006" key="8">
    <source>
        <dbReference type="Google" id="ProtNLM"/>
    </source>
</evidence>
<dbReference type="GO" id="GO:0033281">
    <property type="term" value="C:TAT protein transport complex"/>
    <property type="evidence" value="ECO:0007669"/>
    <property type="project" value="TreeGrafter"/>
</dbReference>
<evidence type="ECO:0000256" key="4">
    <source>
        <dbReference type="ARBA" id="ARBA00023136"/>
    </source>
</evidence>
<keyword evidence="4 5" id="KW-0472">Membrane</keyword>
<dbReference type="GO" id="GO:0065002">
    <property type="term" value="P:intracellular protein transmembrane transport"/>
    <property type="evidence" value="ECO:0007669"/>
    <property type="project" value="TreeGrafter"/>
</dbReference>
<organism evidence="6 7">
    <name type="scientific">Candidatus Beckwithbacteria bacterium CG23_combo_of_CG06-09_8_20_14_all_34_8</name>
    <dbReference type="NCBI Taxonomy" id="1974497"/>
    <lineage>
        <taxon>Bacteria</taxon>
        <taxon>Candidatus Beckwithiibacteriota</taxon>
    </lineage>
</organism>
<dbReference type="PANTHER" id="PTHR30371">
    <property type="entry name" value="SEC-INDEPENDENT PROTEIN TRANSLOCASE PROTEIN TATC"/>
    <property type="match status" value="1"/>
</dbReference>
<protein>
    <recommendedName>
        <fullName evidence="8">Twin-arginine translocase subunit TatC</fullName>
    </recommendedName>
</protein>
<dbReference type="EMBL" id="PCSR01000091">
    <property type="protein sequence ID" value="PIP52910.1"/>
    <property type="molecule type" value="Genomic_DNA"/>
</dbReference>
<comment type="caution">
    <text evidence="6">The sequence shown here is derived from an EMBL/GenBank/DDBJ whole genome shotgun (WGS) entry which is preliminary data.</text>
</comment>
<gene>
    <name evidence="6" type="ORF">COX08_03880</name>
</gene>
<dbReference type="AlphaFoldDB" id="A0A2H0B776"/>
<sequence>MVTSSLMGVAFQYPIVMTLLIRFKVIKHKTFEKQRPFAYVIALAFAAILPPTDLFSLILLTLPLVILFETTLILNRMFLKTHLI</sequence>
<dbReference type="Proteomes" id="UP000229459">
    <property type="component" value="Unassembled WGS sequence"/>
</dbReference>
<evidence type="ECO:0000313" key="6">
    <source>
        <dbReference type="EMBL" id="PIP52910.1"/>
    </source>
</evidence>